<accession>A0A1Z3HK86</accession>
<gene>
    <name evidence="6" type="ORF">XM38_016580</name>
</gene>
<dbReference type="KEGG" id="hhg:XM38_016580"/>
<dbReference type="InterPro" id="IPR025774">
    <property type="entry name" value="PiNMT-like"/>
</dbReference>
<dbReference type="Gene3D" id="3.40.50.150">
    <property type="entry name" value="Vaccinia Virus protein VP39"/>
    <property type="match status" value="1"/>
</dbReference>
<evidence type="ECO:0000256" key="4">
    <source>
        <dbReference type="PROSITE-ProRule" id="PRU00914"/>
    </source>
</evidence>
<keyword evidence="1 4" id="KW-0489">Methyltransferase</keyword>
<keyword evidence="7" id="KW-1185">Reference proteome</keyword>
<keyword evidence="3 4" id="KW-0949">S-adenosyl-L-methionine</keyword>
<evidence type="ECO:0000259" key="5">
    <source>
        <dbReference type="Pfam" id="PF08241"/>
    </source>
</evidence>
<feature type="region of interest" description="SAM motif III" evidence="4">
    <location>
        <begin position="156"/>
        <end position="165"/>
    </location>
</feature>
<dbReference type="EMBL" id="CP021983">
    <property type="protein sequence ID" value="ASC70713.1"/>
    <property type="molecule type" value="Genomic_DNA"/>
</dbReference>
<evidence type="ECO:0000256" key="2">
    <source>
        <dbReference type="ARBA" id="ARBA00022679"/>
    </source>
</evidence>
<comment type="similarity">
    <text evidence="4">Belongs to the class I-like SAM-binding methyltransferase superfamily. gTMT family.</text>
</comment>
<dbReference type="Pfam" id="PF08241">
    <property type="entry name" value="Methyltransf_11"/>
    <property type="match status" value="1"/>
</dbReference>
<dbReference type="GO" id="GO:0008757">
    <property type="term" value="F:S-adenosylmethionine-dependent methyltransferase activity"/>
    <property type="evidence" value="ECO:0007669"/>
    <property type="project" value="InterPro"/>
</dbReference>
<evidence type="ECO:0000313" key="6">
    <source>
        <dbReference type="EMBL" id="ASC70713.1"/>
    </source>
</evidence>
<proteinExistence type="inferred from homology"/>
<feature type="region of interest" description="SAM motif II" evidence="4">
    <location>
        <begin position="129"/>
        <end position="137"/>
    </location>
</feature>
<protein>
    <submittedName>
        <fullName evidence="6">2-methyl-6-phytyl-1,4-hydroquinone methyltransferase</fullName>
    </submittedName>
</protein>
<evidence type="ECO:0000256" key="1">
    <source>
        <dbReference type="ARBA" id="ARBA00022603"/>
    </source>
</evidence>
<feature type="region of interest" description="SAM motif I" evidence="4">
    <location>
        <begin position="66"/>
        <end position="75"/>
    </location>
</feature>
<dbReference type="CDD" id="cd02440">
    <property type="entry name" value="AdoMet_MTases"/>
    <property type="match status" value="1"/>
</dbReference>
<dbReference type="InterPro" id="IPR050447">
    <property type="entry name" value="Erg6_SMT_methyltransf"/>
</dbReference>
<sequence>MADSLSQKIQQFYDASSGLWEQIWGEHMHHGYYGEQGRHRKPRRQAQIDLIDKVLAWGKVRDAAQILDVGCGIGGSALVLAERFGGRVTGVTLSPVQAERARERANAVGLGDQVTFRVADALQTPFADQGFDLVWSMESGEHMPDKVAFLRECYRLLKPGGQLLMATWCHRPTESLGGGLTLDEIGHLEILYQVYHLPYVISLPAYGRLAQQVGFTGIRLADWSVAVAPFWDAVIESVFAARCDRRSAADRLAYPAGSSGLRIHARWGFDRGLVRYGLLSAIR</sequence>
<dbReference type="PANTHER" id="PTHR44068">
    <property type="entry name" value="ZGC:194242"/>
    <property type="match status" value="1"/>
</dbReference>
<dbReference type="PROSITE" id="PS51581">
    <property type="entry name" value="SAM_GTMT"/>
    <property type="match status" value="1"/>
</dbReference>
<dbReference type="AlphaFoldDB" id="A0A1Z3HK86"/>
<reference evidence="6 7" key="1">
    <citation type="journal article" date="2016" name="Biochim. Biophys. Acta">
        <title>Characterization of red-shifted phycobilisomes isolated from the chlorophyll f-containing cyanobacterium Halomicronema hongdechloris.</title>
        <authorList>
            <person name="Li Y."/>
            <person name="Lin Y."/>
            <person name="Garvey C.J."/>
            <person name="Birch D."/>
            <person name="Corkery R.W."/>
            <person name="Loughlin P.C."/>
            <person name="Scheer H."/>
            <person name="Willows R.D."/>
            <person name="Chen M."/>
        </authorList>
    </citation>
    <scope>NUCLEOTIDE SEQUENCE [LARGE SCALE GENOMIC DNA]</scope>
    <source>
        <strain evidence="6 7">C2206</strain>
    </source>
</reference>
<feature type="domain" description="Methyltransferase type 11" evidence="5">
    <location>
        <begin position="67"/>
        <end position="164"/>
    </location>
</feature>
<evidence type="ECO:0000256" key="3">
    <source>
        <dbReference type="ARBA" id="ARBA00022691"/>
    </source>
</evidence>
<dbReference type="InterPro" id="IPR029063">
    <property type="entry name" value="SAM-dependent_MTases_sf"/>
</dbReference>
<dbReference type="SUPFAM" id="SSF53335">
    <property type="entry name" value="S-adenosyl-L-methionine-dependent methyltransferases"/>
    <property type="match status" value="1"/>
</dbReference>
<dbReference type="InterPro" id="IPR013216">
    <property type="entry name" value="Methyltransf_11"/>
</dbReference>
<organism evidence="6 7">
    <name type="scientific">Halomicronema hongdechloris C2206</name>
    <dbReference type="NCBI Taxonomy" id="1641165"/>
    <lineage>
        <taxon>Bacteria</taxon>
        <taxon>Bacillati</taxon>
        <taxon>Cyanobacteriota</taxon>
        <taxon>Cyanophyceae</taxon>
        <taxon>Nodosilineales</taxon>
        <taxon>Nodosilineaceae</taxon>
        <taxon>Halomicronema</taxon>
    </lineage>
</organism>
<dbReference type="Proteomes" id="UP000191901">
    <property type="component" value="Chromosome"/>
</dbReference>
<name>A0A1Z3HK86_9CYAN</name>
<dbReference type="GO" id="GO:0032259">
    <property type="term" value="P:methylation"/>
    <property type="evidence" value="ECO:0007669"/>
    <property type="project" value="UniProtKB-UniRule"/>
</dbReference>
<keyword evidence="2 4" id="KW-0808">Transferase</keyword>
<dbReference type="PANTHER" id="PTHR44068:SF11">
    <property type="entry name" value="GERANYL DIPHOSPHATE 2-C-METHYLTRANSFERASE"/>
    <property type="match status" value="1"/>
</dbReference>
<evidence type="ECO:0000313" key="7">
    <source>
        <dbReference type="Proteomes" id="UP000191901"/>
    </source>
</evidence>